<dbReference type="InterPro" id="IPR002937">
    <property type="entry name" value="Amino_oxidase"/>
</dbReference>
<dbReference type="Proteomes" id="UP000444174">
    <property type="component" value="Unassembled WGS sequence"/>
</dbReference>
<dbReference type="RefSeq" id="WP_153216603.1">
    <property type="nucleotide sequence ID" value="NZ_WIBF01000009.1"/>
</dbReference>
<evidence type="ECO:0000313" key="2">
    <source>
        <dbReference type="EMBL" id="MQQ09627.1"/>
    </source>
</evidence>
<evidence type="ECO:0000259" key="1">
    <source>
        <dbReference type="Pfam" id="PF01593"/>
    </source>
</evidence>
<accession>A0A843YLT1</accession>
<protein>
    <submittedName>
        <fullName evidence="2">FAD-dependent oxidoreductase</fullName>
    </submittedName>
</protein>
<evidence type="ECO:0000313" key="3">
    <source>
        <dbReference type="Proteomes" id="UP000444174"/>
    </source>
</evidence>
<name>A0A843YLT1_9RHOB</name>
<proteinExistence type="predicted"/>
<organism evidence="2 3">
    <name type="scientific">Tritonibacter litoralis</name>
    <dbReference type="NCBI Taxonomy" id="2662264"/>
    <lineage>
        <taxon>Bacteria</taxon>
        <taxon>Pseudomonadati</taxon>
        <taxon>Pseudomonadota</taxon>
        <taxon>Alphaproteobacteria</taxon>
        <taxon>Rhodobacterales</taxon>
        <taxon>Paracoccaceae</taxon>
        <taxon>Tritonibacter</taxon>
    </lineage>
</organism>
<dbReference type="InterPro" id="IPR050464">
    <property type="entry name" value="Zeta_carotene_desat/Oxidored"/>
</dbReference>
<dbReference type="Pfam" id="PF01593">
    <property type="entry name" value="Amino_oxidase"/>
    <property type="match status" value="1"/>
</dbReference>
<dbReference type="PANTHER" id="PTHR42923:SF17">
    <property type="entry name" value="AMINE OXIDASE DOMAIN-CONTAINING PROTEIN"/>
    <property type="match status" value="1"/>
</dbReference>
<gene>
    <name evidence="2" type="ORF">GFB49_14265</name>
</gene>
<reference evidence="2 3" key="1">
    <citation type="submission" date="2019-10" db="EMBL/GenBank/DDBJ databases">
        <title>Epibacterium sp. nov., isolated from seawater.</title>
        <authorList>
            <person name="Zhang X."/>
            <person name="Li N."/>
        </authorList>
    </citation>
    <scope>NUCLEOTIDE SEQUENCE [LARGE SCALE GENOMIC DNA]</scope>
    <source>
        <strain evidence="2 3">SM1979</strain>
    </source>
</reference>
<dbReference type="AlphaFoldDB" id="A0A843YLT1"/>
<dbReference type="InterPro" id="IPR036188">
    <property type="entry name" value="FAD/NAD-bd_sf"/>
</dbReference>
<dbReference type="SUPFAM" id="SSF51905">
    <property type="entry name" value="FAD/NAD(P)-binding domain"/>
    <property type="match status" value="1"/>
</dbReference>
<sequence>MFDQLHRPRELGPQDQGPRKRIAIIGAGISGLSAAYYLSARHHVTLFEAAPRLGGHARTVMAGRSGQQPVDTGFIVFNYATYPYLTALFDALNVPVAKSEMSFGATIDNGRLEYGLNTLGTLTAQKRNLLRPAYYRMIADILRFGRSAEAAATTDEMTIAELVRQLGLSDGFRDDYLLPMCGAIWSTPMHEIDQFPARSLVRFFRNHALLAGSQKHQWWTVDGGSIEYVRRIETVLKGRDCQIHLASPVQALERDDLGVSLYVNGDWSSRFDEVILACHSDQSRKILGNNATPQEARALGSIRYQTNRAVLHCDPTQMPQRRSCWSSWVYRSQSGRIGVTYWMNRLQNIPESDPLFVSLNPTSPIAQDEIYDEVSFDHPVFDRAAMAAQQDLQAIQGQNRSWYAGAYCRYGFHEDGISSAMDVVRAIDPMAAPDASQSPASPVAALS</sequence>
<dbReference type="EMBL" id="WIBF01000009">
    <property type="protein sequence ID" value="MQQ09627.1"/>
    <property type="molecule type" value="Genomic_DNA"/>
</dbReference>
<dbReference type="Gene3D" id="3.50.50.60">
    <property type="entry name" value="FAD/NAD(P)-binding domain"/>
    <property type="match status" value="1"/>
</dbReference>
<feature type="domain" description="Amine oxidase" evidence="1">
    <location>
        <begin position="29"/>
        <end position="307"/>
    </location>
</feature>
<dbReference type="PANTHER" id="PTHR42923">
    <property type="entry name" value="PROTOPORPHYRINOGEN OXIDASE"/>
    <property type="match status" value="1"/>
</dbReference>
<dbReference type="GO" id="GO:0016491">
    <property type="term" value="F:oxidoreductase activity"/>
    <property type="evidence" value="ECO:0007669"/>
    <property type="project" value="InterPro"/>
</dbReference>
<keyword evidence="3" id="KW-1185">Reference proteome</keyword>
<comment type="caution">
    <text evidence="2">The sequence shown here is derived from an EMBL/GenBank/DDBJ whole genome shotgun (WGS) entry which is preliminary data.</text>
</comment>